<protein>
    <submittedName>
        <fullName evidence="2">Helix-turn-helix transcriptional regulator</fullName>
    </submittedName>
</protein>
<name>A0ABX1K884_9MICO</name>
<dbReference type="EMBL" id="JABACI010000001">
    <property type="protein sequence ID" value="NLP82563.1"/>
    <property type="molecule type" value="Genomic_DNA"/>
</dbReference>
<keyword evidence="3" id="KW-1185">Reference proteome</keyword>
<accession>A0ABX1K884</accession>
<feature type="domain" description="HTH cro/C1-type" evidence="1">
    <location>
        <begin position="27"/>
        <end position="73"/>
    </location>
</feature>
<sequence length="84" mass="8594">MPAGGSQTAELSQLVAKILDDAWLESGLTQGQLGAAAGISQSQVSKYLRGTRVPDIDKLDALCDALGLDVAAVVAGAQARRGTR</sequence>
<evidence type="ECO:0000259" key="1">
    <source>
        <dbReference type="PROSITE" id="PS50943"/>
    </source>
</evidence>
<dbReference type="SMART" id="SM00530">
    <property type="entry name" value="HTH_XRE"/>
    <property type="match status" value="1"/>
</dbReference>
<comment type="caution">
    <text evidence="2">The sequence shown here is derived from an EMBL/GenBank/DDBJ whole genome shotgun (WGS) entry which is preliminary data.</text>
</comment>
<organism evidence="2 3">
    <name type="scientific">Microbacterium salsuginis</name>
    <dbReference type="NCBI Taxonomy" id="2722803"/>
    <lineage>
        <taxon>Bacteria</taxon>
        <taxon>Bacillati</taxon>
        <taxon>Actinomycetota</taxon>
        <taxon>Actinomycetes</taxon>
        <taxon>Micrococcales</taxon>
        <taxon>Microbacteriaceae</taxon>
        <taxon>Microbacterium</taxon>
    </lineage>
</organism>
<dbReference type="RefSeq" id="WP_168911056.1">
    <property type="nucleotide sequence ID" value="NZ_JABACI010000001.1"/>
</dbReference>
<gene>
    <name evidence="2" type="ORF">HF576_01750</name>
</gene>
<dbReference type="Pfam" id="PF01381">
    <property type="entry name" value="HTH_3"/>
    <property type="match status" value="1"/>
</dbReference>
<dbReference type="SUPFAM" id="SSF47413">
    <property type="entry name" value="lambda repressor-like DNA-binding domains"/>
    <property type="match status" value="1"/>
</dbReference>
<dbReference type="CDD" id="cd00093">
    <property type="entry name" value="HTH_XRE"/>
    <property type="match status" value="1"/>
</dbReference>
<dbReference type="PROSITE" id="PS50943">
    <property type="entry name" value="HTH_CROC1"/>
    <property type="match status" value="1"/>
</dbReference>
<dbReference type="Gene3D" id="1.10.260.40">
    <property type="entry name" value="lambda repressor-like DNA-binding domains"/>
    <property type="match status" value="1"/>
</dbReference>
<dbReference type="Proteomes" id="UP001429745">
    <property type="component" value="Unassembled WGS sequence"/>
</dbReference>
<evidence type="ECO:0000313" key="3">
    <source>
        <dbReference type="Proteomes" id="UP001429745"/>
    </source>
</evidence>
<dbReference type="InterPro" id="IPR001387">
    <property type="entry name" value="Cro/C1-type_HTH"/>
</dbReference>
<evidence type="ECO:0000313" key="2">
    <source>
        <dbReference type="EMBL" id="NLP82563.1"/>
    </source>
</evidence>
<reference evidence="2 3" key="1">
    <citation type="submission" date="2020-04" db="EMBL/GenBank/DDBJ databases">
        <title>CFH 90308 Microbacterium sp.</title>
        <authorList>
            <person name="Nie G."/>
            <person name="Ming H."/>
            <person name="Xia T."/>
        </authorList>
    </citation>
    <scope>NUCLEOTIDE SEQUENCE [LARGE SCALE GENOMIC DNA]</scope>
    <source>
        <strain evidence="2 3">CFH 90308</strain>
    </source>
</reference>
<dbReference type="InterPro" id="IPR010982">
    <property type="entry name" value="Lambda_DNA-bd_dom_sf"/>
</dbReference>
<proteinExistence type="predicted"/>